<reference evidence="1 2" key="1">
    <citation type="journal article" date="2018" name="Environ. Microbiol.">
        <title>Novel energy conservation strategies and behaviour of Pelotomaculum schinkii driving syntrophic propionate catabolism.</title>
        <authorList>
            <person name="Hidalgo-Ahumada C.A.P."/>
            <person name="Nobu M.K."/>
            <person name="Narihiro T."/>
            <person name="Tamaki H."/>
            <person name="Liu W.T."/>
            <person name="Kamagata Y."/>
            <person name="Stams A.J.M."/>
            <person name="Imachi H."/>
            <person name="Sousa D.Z."/>
        </authorList>
    </citation>
    <scope>NUCLEOTIDE SEQUENCE [LARGE SCALE GENOMIC DNA]</scope>
    <source>
        <strain evidence="1 2">MGP</strain>
    </source>
</reference>
<evidence type="ECO:0000313" key="2">
    <source>
        <dbReference type="Proteomes" id="UP000297597"/>
    </source>
</evidence>
<sequence length="88" mass="10138">MIGYFPDKIDEKTLSRKYRTNVGKLIRAWKHGISDQEISTKTGLGLSTINSIKQDLELAHRYIRLSQRKQRPDAHALNPAQIFFSPDI</sequence>
<dbReference type="RefSeq" id="WP_134212980.1">
    <property type="nucleotide sequence ID" value="NZ_QFFZ01000008.1"/>
</dbReference>
<gene>
    <name evidence="1" type="ORF">Pmgp_01105</name>
</gene>
<comment type="caution">
    <text evidence="1">The sequence shown here is derived from an EMBL/GenBank/DDBJ whole genome shotgun (WGS) entry which is preliminary data.</text>
</comment>
<name>A0A4Y7RT79_9FIRM</name>
<evidence type="ECO:0000313" key="1">
    <source>
        <dbReference type="EMBL" id="TEB12214.1"/>
    </source>
</evidence>
<organism evidence="1 2">
    <name type="scientific">Pelotomaculum propionicicum</name>
    <dbReference type="NCBI Taxonomy" id="258475"/>
    <lineage>
        <taxon>Bacteria</taxon>
        <taxon>Bacillati</taxon>
        <taxon>Bacillota</taxon>
        <taxon>Clostridia</taxon>
        <taxon>Eubacteriales</taxon>
        <taxon>Desulfotomaculaceae</taxon>
        <taxon>Pelotomaculum</taxon>
    </lineage>
</organism>
<dbReference type="Proteomes" id="UP000297597">
    <property type="component" value="Unassembled WGS sequence"/>
</dbReference>
<keyword evidence="2" id="KW-1185">Reference proteome</keyword>
<dbReference type="AlphaFoldDB" id="A0A4Y7RT79"/>
<accession>A0A4Y7RT79</accession>
<dbReference type="OrthoDB" id="1808615at2"/>
<dbReference type="EMBL" id="QFFZ01000008">
    <property type="protein sequence ID" value="TEB12214.1"/>
    <property type="molecule type" value="Genomic_DNA"/>
</dbReference>
<protein>
    <submittedName>
        <fullName evidence="1">Uncharacterized protein</fullName>
    </submittedName>
</protein>
<proteinExistence type="predicted"/>